<feature type="compositionally biased region" description="Basic and acidic residues" evidence="1">
    <location>
        <begin position="374"/>
        <end position="386"/>
    </location>
</feature>
<feature type="region of interest" description="Disordered" evidence="1">
    <location>
        <begin position="297"/>
        <end position="317"/>
    </location>
</feature>
<feature type="compositionally biased region" description="Basic and acidic residues" evidence="1">
    <location>
        <begin position="434"/>
        <end position="449"/>
    </location>
</feature>
<dbReference type="EMBL" id="ASPP01004722">
    <property type="protein sequence ID" value="ETO31758.1"/>
    <property type="molecule type" value="Genomic_DNA"/>
</dbReference>
<accession>X6P0V0</accession>
<proteinExistence type="predicted"/>
<sequence>MLYCIVCVWNWESVCKKSEGAKMKCTKPQCENRAHPVCARLNQQCLIDVKGDRTFLLVHFFCDAHRPPLSLQPEQESVSDTSKERRKSFKPNSNPMFDTAKAYLDEWGIEYRKDTLRAPQKRPLSDILQFFLLFICNNNNNNNNIYIHIYYYYYYCKYTSPQTQRRKIAKKREAKEIKTESPEQVKMEVDKSEIVETIASESDKNGNTSDDGNDSDYDNDNDSDYDNDNDSDYDNDSNSNAINKSDSGNSRDDDSDNDRVENKKNITESFDENESSDKASNANMMLTLSDTSSNLTADNLDLGSDNEQDATSITSDETYNPACDLLSVAACCRLSAIGLSDLSSAQSASPEQTSSNKKSGSNSELSELQLPEAVIKDEQDIEEKTKSKNKSKSKSKSTSKSKFKPKSKSKSKLKHKYESKSQFKSQPQLQAESQQKKNSESKSKKEPPEKTTTSNMQRQPNKSRQKNPLKRYGLSRQSTGIRAFNLADVHPFPFVHGKCFCEEFQHQLTLQEDSNLWYKQPIWCKFALLAPFMRSKESFPDPQSLLRHYNNCCDHTTSDHANPTRQVFVGYQQQHIDSFLQRLSTTHTSSSDAPSLLSMQSIVEDSI</sequence>
<feature type="region of interest" description="Disordered" evidence="1">
    <location>
        <begin position="342"/>
        <end position="472"/>
    </location>
</feature>
<feature type="compositionally biased region" description="Polar residues" evidence="1">
    <location>
        <begin position="422"/>
        <end position="431"/>
    </location>
</feature>
<dbReference type="Proteomes" id="UP000023152">
    <property type="component" value="Unassembled WGS sequence"/>
</dbReference>
<protein>
    <submittedName>
        <fullName evidence="2">Clumping factor</fullName>
    </submittedName>
</protein>
<evidence type="ECO:0000313" key="2">
    <source>
        <dbReference type="EMBL" id="ETO31758.1"/>
    </source>
</evidence>
<dbReference type="Gene3D" id="3.30.40.10">
    <property type="entry name" value="Zinc/RING finger domain, C3HC4 (zinc finger)"/>
    <property type="match status" value="1"/>
</dbReference>
<evidence type="ECO:0000313" key="3">
    <source>
        <dbReference type="Proteomes" id="UP000023152"/>
    </source>
</evidence>
<feature type="compositionally biased region" description="Acidic residues" evidence="1">
    <location>
        <begin position="211"/>
        <end position="235"/>
    </location>
</feature>
<keyword evidence="3" id="KW-1185">Reference proteome</keyword>
<feature type="compositionally biased region" description="Basic residues" evidence="1">
    <location>
        <begin position="387"/>
        <end position="415"/>
    </location>
</feature>
<feature type="compositionally biased region" description="Low complexity" evidence="1">
    <location>
        <begin position="236"/>
        <end position="248"/>
    </location>
</feature>
<evidence type="ECO:0000256" key="1">
    <source>
        <dbReference type="SAM" id="MobiDB-lite"/>
    </source>
</evidence>
<dbReference type="InterPro" id="IPR013083">
    <property type="entry name" value="Znf_RING/FYVE/PHD"/>
</dbReference>
<comment type="caution">
    <text evidence="2">The sequence shown here is derived from an EMBL/GenBank/DDBJ whole genome shotgun (WGS) entry which is preliminary data.</text>
</comment>
<feature type="compositionally biased region" description="Basic and acidic residues" evidence="1">
    <location>
        <begin position="249"/>
        <end position="266"/>
    </location>
</feature>
<gene>
    <name evidence="2" type="ORF">RFI_05360</name>
</gene>
<organism evidence="2 3">
    <name type="scientific">Reticulomyxa filosa</name>
    <dbReference type="NCBI Taxonomy" id="46433"/>
    <lineage>
        <taxon>Eukaryota</taxon>
        <taxon>Sar</taxon>
        <taxon>Rhizaria</taxon>
        <taxon>Retaria</taxon>
        <taxon>Foraminifera</taxon>
        <taxon>Monothalamids</taxon>
        <taxon>Reticulomyxidae</taxon>
        <taxon>Reticulomyxa</taxon>
    </lineage>
</organism>
<reference evidence="2 3" key="1">
    <citation type="journal article" date="2013" name="Curr. Biol.">
        <title>The Genome of the Foraminiferan Reticulomyxa filosa.</title>
        <authorList>
            <person name="Glockner G."/>
            <person name="Hulsmann N."/>
            <person name="Schleicher M."/>
            <person name="Noegel A.A."/>
            <person name="Eichinger L."/>
            <person name="Gallinger C."/>
            <person name="Pawlowski J."/>
            <person name="Sierra R."/>
            <person name="Euteneuer U."/>
            <person name="Pillet L."/>
            <person name="Moustafa A."/>
            <person name="Platzer M."/>
            <person name="Groth M."/>
            <person name="Szafranski K."/>
            <person name="Schliwa M."/>
        </authorList>
    </citation>
    <scope>NUCLEOTIDE SEQUENCE [LARGE SCALE GENOMIC DNA]</scope>
</reference>
<name>X6P0V0_RETFI</name>
<feature type="region of interest" description="Disordered" evidence="1">
    <location>
        <begin position="72"/>
        <end position="93"/>
    </location>
</feature>
<feature type="compositionally biased region" description="Polar residues" evidence="1">
    <location>
        <begin position="342"/>
        <end position="366"/>
    </location>
</feature>
<dbReference type="AlphaFoldDB" id="X6P0V0"/>
<feature type="region of interest" description="Disordered" evidence="1">
    <location>
        <begin position="197"/>
        <end position="280"/>
    </location>
</feature>